<dbReference type="EMBL" id="CP101717">
    <property type="protein sequence ID" value="WLD58629.1"/>
    <property type="molecule type" value="Genomic_DNA"/>
</dbReference>
<dbReference type="AlphaFoldDB" id="A0AB38YGV4"/>
<sequence length="565" mass="61697">MDKPTETPTVDAANLSGLPQSLKALVGQVAERKADFPDLIVALSPLINNGSALPTETALELSVALHDIEVEAAEDDALHSLVNQQSAPSCAINAAGAVLALNVAAAQLFGLHVGDGIGQLGVNDTEWQDCQRRLAEVAGSTMLKVTRPGNEALPMIMIGRYIHRYQVFVLTALQHYWPEAVDKALEALFQLTRSEREVLSYLAQGQTAEQIAANRSRAVGTVRQQIKTLLEKMGSSTQVQAATLAAAAANALSDSPGRSDTLLLGQAVADLSFKEFIRDGRRVGWRRYGAAGGHPVIFLHGPFFGVGDFLADRQWAERLGLDVFALERPGYGRTDIPQRHTSVLDTMVEDILTLMAREDIPKAAFLTHEIGLIPALAIAQRAPERISYVLGVSAAPPFRELAQLNAMPSQQRIFIWAAQHAQWLVRLLIRLGMVRLRKLGPDHWMEAVFGEVAGDMAVLQRPELQPGIIGAYSYNVNQVGAGFEVDLQLMLSNWGDLIQQNHIPIHLLHGTDNQTTRLEYAEVFCQLNPHIQLARIEGSGQTLAVDCPDVVYRRLAELIVQTIDS</sequence>
<protein>
    <submittedName>
        <fullName evidence="2">Alpha/beta fold hydrolase</fullName>
    </submittedName>
</protein>
<dbReference type="Pfam" id="PF12697">
    <property type="entry name" value="Abhydrolase_6"/>
    <property type="match status" value="1"/>
</dbReference>
<dbReference type="GO" id="GO:0006355">
    <property type="term" value="P:regulation of DNA-templated transcription"/>
    <property type="evidence" value="ECO:0007669"/>
    <property type="project" value="InterPro"/>
</dbReference>
<dbReference type="PANTHER" id="PTHR43689">
    <property type="entry name" value="HYDROLASE"/>
    <property type="match status" value="1"/>
</dbReference>
<organism evidence="2">
    <name type="scientific">Salinispirillum sp. LH 10-3-1</name>
    <dbReference type="NCBI Taxonomy" id="2952525"/>
    <lineage>
        <taxon>Bacteria</taxon>
        <taxon>Pseudomonadati</taxon>
        <taxon>Pseudomonadota</taxon>
        <taxon>Gammaproteobacteria</taxon>
        <taxon>Oceanospirillales</taxon>
        <taxon>Saccharospirillaceae</taxon>
        <taxon>Salinispirillum</taxon>
    </lineage>
</organism>
<dbReference type="SMART" id="SM00421">
    <property type="entry name" value="HTH_LUXR"/>
    <property type="match status" value="1"/>
</dbReference>
<evidence type="ECO:0000313" key="2">
    <source>
        <dbReference type="EMBL" id="WLD58629.1"/>
    </source>
</evidence>
<proteinExistence type="predicted"/>
<dbReference type="InterPro" id="IPR016032">
    <property type="entry name" value="Sig_transdc_resp-reg_C-effctor"/>
</dbReference>
<name>A0AB38YGV4_9GAMM</name>
<gene>
    <name evidence="2" type="ORF">NFC81_02255</name>
</gene>
<keyword evidence="2" id="KW-0378">Hydrolase</keyword>
<dbReference type="CDD" id="cd06170">
    <property type="entry name" value="LuxR_C_like"/>
    <property type="match status" value="1"/>
</dbReference>
<reference evidence="2" key="1">
    <citation type="submission" date="2022-07" db="EMBL/GenBank/DDBJ databases">
        <title>Complete genome sequence of Salinispirillum sp. LH10-3-1 capable of multiple carbohydrate inversion isolated from a soda lake.</title>
        <authorList>
            <person name="Liu J."/>
            <person name="Zhai Y."/>
            <person name="Zhang H."/>
            <person name="Yang H."/>
            <person name="Qu J."/>
            <person name="Li J."/>
        </authorList>
    </citation>
    <scope>NUCLEOTIDE SEQUENCE</scope>
    <source>
        <strain evidence="2">LH 10-3-1</strain>
    </source>
</reference>
<accession>A0AB38YGV4</accession>
<dbReference type="Gene3D" id="3.40.50.1820">
    <property type="entry name" value="alpha/beta hydrolase"/>
    <property type="match status" value="1"/>
</dbReference>
<dbReference type="InterPro" id="IPR036388">
    <property type="entry name" value="WH-like_DNA-bd_sf"/>
</dbReference>
<dbReference type="PROSITE" id="PS50043">
    <property type="entry name" value="HTH_LUXR_2"/>
    <property type="match status" value="1"/>
</dbReference>
<dbReference type="SUPFAM" id="SSF53474">
    <property type="entry name" value="alpha/beta-Hydrolases"/>
    <property type="match status" value="1"/>
</dbReference>
<dbReference type="GO" id="GO:0003677">
    <property type="term" value="F:DNA binding"/>
    <property type="evidence" value="ECO:0007669"/>
    <property type="project" value="InterPro"/>
</dbReference>
<dbReference type="GO" id="GO:0016787">
    <property type="term" value="F:hydrolase activity"/>
    <property type="evidence" value="ECO:0007669"/>
    <property type="project" value="UniProtKB-KW"/>
</dbReference>
<dbReference type="Gene3D" id="1.10.10.10">
    <property type="entry name" value="Winged helix-like DNA-binding domain superfamily/Winged helix DNA-binding domain"/>
    <property type="match status" value="1"/>
</dbReference>
<dbReference type="InterPro" id="IPR029058">
    <property type="entry name" value="AB_hydrolase_fold"/>
</dbReference>
<dbReference type="RefSeq" id="WP_304995915.1">
    <property type="nucleotide sequence ID" value="NZ_CP101717.1"/>
</dbReference>
<dbReference type="InterPro" id="IPR000792">
    <property type="entry name" value="Tscrpt_reg_LuxR_C"/>
</dbReference>
<dbReference type="InterPro" id="IPR000073">
    <property type="entry name" value="AB_hydrolase_1"/>
</dbReference>
<feature type="domain" description="HTH luxR-type" evidence="1">
    <location>
        <begin position="184"/>
        <end position="249"/>
    </location>
</feature>
<dbReference type="SUPFAM" id="SSF46894">
    <property type="entry name" value="C-terminal effector domain of the bipartite response regulators"/>
    <property type="match status" value="1"/>
</dbReference>
<evidence type="ECO:0000259" key="1">
    <source>
        <dbReference type="PROSITE" id="PS50043"/>
    </source>
</evidence>
<dbReference type="PANTHER" id="PTHR43689:SF8">
    <property type="entry name" value="ALPHA_BETA-HYDROLASES SUPERFAMILY PROTEIN"/>
    <property type="match status" value="1"/>
</dbReference>
<dbReference type="Pfam" id="PF00196">
    <property type="entry name" value="GerE"/>
    <property type="match status" value="1"/>
</dbReference>